<protein>
    <submittedName>
        <fullName evidence="2">Uncharacterized protein</fullName>
    </submittedName>
</protein>
<evidence type="ECO:0000256" key="1">
    <source>
        <dbReference type="SAM" id="MobiDB-lite"/>
    </source>
</evidence>
<feature type="region of interest" description="Disordered" evidence="1">
    <location>
        <begin position="1"/>
        <end position="21"/>
    </location>
</feature>
<dbReference type="EMBL" id="HBFQ01018834">
    <property type="protein sequence ID" value="CAD8838841.1"/>
    <property type="molecule type" value="Transcribed_RNA"/>
</dbReference>
<proteinExistence type="predicted"/>
<sequence length="298" mass="32878">MAISNSAVENRGPAFEPGDMEGEQIAQMFGELTKLIDKMNAKKSSASSNVGSDPNFSQPVGPVAECLLSGGPSFSSIAVSAEKHPDDEASKLLEVCEASKYEESITEADAVWNDLQNRAIKVMQRRREKRSAGGGKVSLAEHQSALKRREEMQAKLAQTVTLAEHRSAVDRIEVAEDKVKLGGVKTELYEGLRQVVEKKEKDAEGVEPSEAYQLIVKRAEESERMLVIVNNAVGKYKEKAKKRNQFFRNFSMDEVDVTSSLPKNKTPSPWLSSCMSVGTMKSQSNLNEVLPSMEAMRY</sequence>
<reference evidence="2" key="1">
    <citation type="submission" date="2021-01" db="EMBL/GenBank/DDBJ databases">
        <authorList>
            <person name="Corre E."/>
            <person name="Pelletier E."/>
            <person name="Niang G."/>
            <person name="Scheremetjew M."/>
            <person name="Finn R."/>
            <person name="Kale V."/>
            <person name="Holt S."/>
            <person name="Cochrane G."/>
            <person name="Meng A."/>
            <person name="Brown T."/>
            <person name="Cohen L."/>
        </authorList>
    </citation>
    <scope>NUCLEOTIDE SEQUENCE</scope>
</reference>
<organism evidence="2">
    <name type="scientific">Noctiluca scintillans</name>
    <name type="common">Sea sparkle</name>
    <name type="synonym">Red tide dinoflagellate</name>
    <dbReference type="NCBI Taxonomy" id="2966"/>
    <lineage>
        <taxon>Eukaryota</taxon>
        <taxon>Sar</taxon>
        <taxon>Alveolata</taxon>
        <taxon>Dinophyceae</taxon>
        <taxon>Noctilucales</taxon>
        <taxon>Noctilucaceae</taxon>
        <taxon>Noctiluca</taxon>
    </lineage>
</organism>
<accession>A0A7S1A0P6</accession>
<dbReference type="AlphaFoldDB" id="A0A7S1A0P6"/>
<evidence type="ECO:0000313" key="2">
    <source>
        <dbReference type="EMBL" id="CAD8838841.1"/>
    </source>
</evidence>
<name>A0A7S1A0P6_NOCSC</name>
<gene>
    <name evidence="2" type="ORF">NSCI0253_LOCUS13189</name>
</gene>